<organism evidence="2 3">
    <name type="scientific">Dyella humi</name>
    <dbReference type="NCBI Taxonomy" id="1770547"/>
    <lineage>
        <taxon>Bacteria</taxon>
        <taxon>Pseudomonadati</taxon>
        <taxon>Pseudomonadota</taxon>
        <taxon>Gammaproteobacteria</taxon>
        <taxon>Lysobacterales</taxon>
        <taxon>Rhodanobacteraceae</taxon>
        <taxon>Dyella</taxon>
    </lineage>
</organism>
<feature type="transmembrane region" description="Helical" evidence="1">
    <location>
        <begin position="20"/>
        <end position="42"/>
    </location>
</feature>
<proteinExistence type="predicted"/>
<evidence type="ECO:0000313" key="3">
    <source>
        <dbReference type="Proteomes" id="UP001620409"/>
    </source>
</evidence>
<reference evidence="2 3" key="1">
    <citation type="submission" date="2020-10" db="EMBL/GenBank/DDBJ databases">
        <title>Phylogeny of dyella-like bacteria.</title>
        <authorList>
            <person name="Fu J."/>
        </authorList>
    </citation>
    <scope>NUCLEOTIDE SEQUENCE [LARGE SCALE GENOMIC DNA]</scope>
    <source>
        <strain evidence="2 3">DHG40</strain>
    </source>
</reference>
<comment type="caution">
    <text evidence="2">The sequence shown here is derived from an EMBL/GenBank/DDBJ whole genome shotgun (WGS) entry which is preliminary data.</text>
</comment>
<evidence type="ECO:0000313" key="2">
    <source>
        <dbReference type="EMBL" id="MFK2855613.1"/>
    </source>
</evidence>
<protein>
    <submittedName>
        <fullName evidence="2">Uncharacterized protein</fullName>
    </submittedName>
</protein>
<name>A0ABW8ILD6_9GAMM</name>
<dbReference type="EMBL" id="JADIKI010000023">
    <property type="protein sequence ID" value="MFK2855613.1"/>
    <property type="molecule type" value="Genomic_DNA"/>
</dbReference>
<dbReference type="RefSeq" id="WP_380012793.1">
    <property type="nucleotide sequence ID" value="NZ_JADIKI010000023.1"/>
</dbReference>
<keyword evidence="3" id="KW-1185">Reference proteome</keyword>
<dbReference type="Proteomes" id="UP001620409">
    <property type="component" value="Unassembled WGS sequence"/>
</dbReference>
<keyword evidence="1" id="KW-1133">Transmembrane helix</keyword>
<accession>A0ABW8ILD6</accession>
<evidence type="ECO:0000256" key="1">
    <source>
        <dbReference type="SAM" id="Phobius"/>
    </source>
</evidence>
<keyword evidence="1" id="KW-0812">Transmembrane</keyword>
<sequence>MHMLPERVRPCPPRNPLRRLSAELILIVLAKIAFLSLIGWYVSAHYPRADTRPAAVERLLAPSSSTTPETKP</sequence>
<keyword evidence="1" id="KW-0472">Membrane</keyword>
<gene>
    <name evidence="2" type="ORF">ISP18_13505</name>
</gene>